<feature type="transmembrane region" description="Helical" evidence="3">
    <location>
        <begin position="37"/>
        <end position="59"/>
    </location>
</feature>
<dbReference type="AlphaFoldDB" id="A0A1X2HK06"/>
<proteinExistence type="inferred from homology"/>
<comment type="similarity">
    <text evidence="1">Belongs to the short-chain dehydrogenases/reductases (SDR) family.</text>
</comment>
<dbReference type="STRING" id="13706.A0A1X2HK06"/>
<dbReference type="SUPFAM" id="SSF51735">
    <property type="entry name" value="NAD(P)-binding Rossmann-fold domains"/>
    <property type="match status" value="1"/>
</dbReference>
<keyword evidence="2" id="KW-0560">Oxidoreductase</keyword>
<dbReference type="InterPro" id="IPR036291">
    <property type="entry name" value="NAD(P)-bd_dom_sf"/>
</dbReference>
<dbReference type="PANTHER" id="PTHR24320">
    <property type="entry name" value="RETINOL DEHYDROGENASE"/>
    <property type="match status" value="1"/>
</dbReference>
<dbReference type="Gene3D" id="3.40.50.720">
    <property type="entry name" value="NAD(P)-binding Rossmann-like Domain"/>
    <property type="match status" value="1"/>
</dbReference>
<keyword evidence="3" id="KW-0472">Membrane</keyword>
<keyword evidence="3" id="KW-0812">Transmembrane</keyword>
<dbReference type="InterPro" id="IPR002347">
    <property type="entry name" value="SDR_fam"/>
</dbReference>
<evidence type="ECO:0000313" key="4">
    <source>
        <dbReference type="EMBL" id="ORY99434.1"/>
    </source>
</evidence>
<accession>A0A1X2HK06</accession>
<dbReference type="PRINTS" id="PR00081">
    <property type="entry name" value="GDHRDH"/>
</dbReference>
<keyword evidence="5" id="KW-1185">Reference proteome</keyword>
<comment type="caution">
    <text evidence="4">The sequence shown here is derived from an EMBL/GenBank/DDBJ whole genome shotgun (WGS) entry which is preliminary data.</text>
</comment>
<evidence type="ECO:0000256" key="3">
    <source>
        <dbReference type="SAM" id="Phobius"/>
    </source>
</evidence>
<reference evidence="4 5" key="1">
    <citation type="submission" date="2016-07" db="EMBL/GenBank/DDBJ databases">
        <title>Pervasive Adenine N6-methylation of Active Genes in Fungi.</title>
        <authorList>
            <consortium name="DOE Joint Genome Institute"/>
            <person name="Mondo S.J."/>
            <person name="Dannebaum R.O."/>
            <person name="Kuo R.C."/>
            <person name="Labutti K."/>
            <person name="Haridas S."/>
            <person name="Kuo A."/>
            <person name="Salamov A."/>
            <person name="Ahrendt S.R."/>
            <person name="Lipzen A."/>
            <person name="Sullivan W."/>
            <person name="Andreopoulos W.B."/>
            <person name="Clum A."/>
            <person name="Lindquist E."/>
            <person name="Daum C."/>
            <person name="Ramamoorthy G.K."/>
            <person name="Gryganskyi A."/>
            <person name="Culley D."/>
            <person name="Magnuson J.K."/>
            <person name="James T.Y."/>
            <person name="O'Malley M.A."/>
            <person name="Stajich J.E."/>
            <person name="Spatafora J.W."/>
            <person name="Visel A."/>
            <person name="Grigoriev I.V."/>
        </authorList>
    </citation>
    <scope>NUCLEOTIDE SEQUENCE [LARGE SCALE GENOMIC DNA]</scope>
    <source>
        <strain evidence="4 5">NRRL 2496</strain>
    </source>
</reference>
<sequence>MLLAPFILLLLLLLVVYILAPRLVLDLRPRRPEIHPTGIHCLGSLNGLIHVCAFIPVFLRVYAIGVIETITTVLWKRGWLGTQRHTSEETVDNIVRDYIDSHPRPGRVALITGGDSGIGLQIVCGLLRAGFHVILACRTQTTANIAIKHLDAMQLPSTYTIRVVDLLVLEDVRAFTQLIKDTVQQGVIELLINNAGVMNTPYYKTQDGLESQHQINCVAPLLLTINLLPWLHRQSRILFASSSTLYTVNDLCFDRFKASYTWDGLTPYAHSKLCLALLAQHLGQRLLENSEMHVYTYHPGTVRTALFAHTTVFRLPFFSWLFDYIMLSPREGAITPLHLCLMPEELKGGERSNYWADTVPQRIPAHDTEPLWDAIMDMLEINEKAQLRLSL</sequence>
<keyword evidence="3" id="KW-1133">Transmembrane helix</keyword>
<name>A0A1X2HK06_SYNRA</name>
<gene>
    <name evidence="4" type="ORF">BCR43DRAFT_472122</name>
</gene>
<dbReference type="PANTHER" id="PTHR24320:SF152">
    <property type="entry name" value="SHORT-CHAIN DEHYDROGENASE_REDUCTASE FAMILY PROTEIN"/>
    <property type="match status" value="1"/>
</dbReference>
<dbReference type="GO" id="GO:0016491">
    <property type="term" value="F:oxidoreductase activity"/>
    <property type="evidence" value="ECO:0007669"/>
    <property type="project" value="UniProtKB-KW"/>
</dbReference>
<dbReference type="Pfam" id="PF00106">
    <property type="entry name" value="adh_short"/>
    <property type="match status" value="1"/>
</dbReference>
<evidence type="ECO:0000256" key="2">
    <source>
        <dbReference type="ARBA" id="ARBA00023002"/>
    </source>
</evidence>
<feature type="transmembrane region" description="Helical" evidence="3">
    <location>
        <begin position="6"/>
        <end position="25"/>
    </location>
</feature>
<organism evidence="4 5">
    <name type="scientific">Syncephalastrum racemosum</name>
    <name type="common">Filamentous fungus</name>
    <dbReference type="NCBI Taxonomy" id="13706"/>
    <lineage>
        <taxon>Eukaryota</taxon>
        <taxon>Fungi</taxon>
        <taxon>Fungi incertae sedis</taxon>
        <taxon>Mucoromycota</taxon>
        <taxon>Mucoromycotina</taxon>
        <taxon>Mucoromycetes</taxon>
        <taxon>Mucorales</taxon>
        <taxon>Syncephalastraceae</taxon>
        <taxon>Syncephalastrum</taxon>
    </lineage>
</organism>
<evidence type="ECO:0008006" key="6">
    <source>
        <dbReference type="Google" id="ProtNLM"/>
    </source>
</evidence>
<dbReference type="EMBL" id="MCGN01000003">
    <property type="protein sequence ID" value="ORY99434.1"/>
    <property type="molecule type" value="Genomic_DNA"/>
</dbReference>
<protein>
    <recommendedName>
        <fullName evidence="6">NAD(P)-binding protein</fullName>
    </recommendedName>
</protein>
<dbReference type="OrthoDB" id="191139at2759"/>
<dbReference type="Proteomes" id="UP000242180">
    <property type="component" value="Unassembled WGS sequence"/>
</dbReference>
<dbReference type="OMA" id="YSKACIA"/>
<dbReference type="InParanoid" id="A0A1X2HK06"/>
<evidence type="ECO:0000256" key="1">
    <source>
        <dbReference type="ARBA" id="ARBA00006484"/>
    </source>
</evidence>
<evidence type="ECO:0000313" key="5">
    <source>
        <dbReference type="Proteomes" id="UP000242180"/>
    </source>
</evidence>